<feature type="site" description="Important for catalytic activity" evidence="5">
    <location>
        <position position="111"/>
    </location>
</feature>
<feature type="binding site" evidence="5">
    <location>
        <position position="211"/>
    </location>
    <ligand>
        <name>substrate</name>
    </ligand>
</feature>
<feature type="binding site" evidence="5">
    <location>
        <position position="271"/>
    </location>
    <ligand>
        <name>substrate</name>
    </ligand>
</feature>
<feature type="binding site" evidence="5">
    <location>
        <position position="204"/>
    </location>
    <ligand>
        <name>substrate</name>
    </ligand>
</feature>
<gene>
    <name evidence="7" type="primary">wcaG_1</name>
    <name evidence="5" type="synonym">fcl</name>
    <name evidence="7" type="ORF">LPTSP3_g21110</name>
</gene>
<dbReference type="EC" id="1.1.1.271" evidence="5"/>
<dbReference type="PANTHER" id="PTHR43238">
    <property type="entry name" value="GDP-L-FUCOSE SYNTHASE"/>
    <property type="match status" value="1"/>
</dbReference>
<feature type="binding site" evidence="5">
    <location>
        <begin position="165"/>
        <end position="168"/>
    </location>
    <ligand>
        <name>NADP(+)</name>
        <dbReference type="ChEBI" id="CHEBI:58349"/>
    </ligand>
</feature>
<protein>
    <recommendedName>
        <fullName evidence="5">GDP-L-fucose synthase</fullName>
        <ecNumber evidence="5">1.1.1.271</ecNumber>
    </recommendedName>
    <alternativeName>
        <fullName evidence="5">GDP-4-keto-6-deoxy-D-mannose-3,5-epimerase-4-reductase</fullName>
    </alternativeName>
</protein>
<feature type="binding site" evidence="5">
    <location>
        <position position="189"/>
    </location>
    <ligand>
        <name>substrate</name>
    </ligand>
</feature>
<dbReference type="EMBL" id="AP025028">
    <property type="protein sequence ID" value="BDA79181.1"/>
    <property type="molecule type" value="Genomic_DNA"/>
</dbReference>
<dbReference type="InterPro" id="IPR036291">
    <property type="entry name" value="NAD(P)-bd_dom_sf"/>
</dbReference>
<keyword evidence="4 5" id="KW-0413">Isomerase</keyword>
<evidence type="ECO:0000313" key="8">
    <source>
        <dbReference type="Proteomes" id="UP000245263"/>
    </source>
</evidence>
<evidence type="ECO:0000256" key="1">
    <source>
        <dbReference type="ARBA" id="ARBA00005959"/>
    </source>
</evidence>
<keyword evidence="5" id="KW-0511">Multifunctional enzyme</keyword>
<evidence type="ECO:0000256" key="5">
    <source>
        <dbReference type="HAMAP-Rule" id="MF_00956"/>
    </source>
</evidence>
<dbReference type="Gene3D" id="3.40.50.720">
    <property type="entry name" value="NAD(P)-binding Rossmann-like Domain"/>
    <property type="match status" value="1"/>
</dbReference>
<dbReference type="PANTHER" id="PTHR43238:SF1">
    <property type="entry name" value="GDP-L-FUCOSE SYNTHASE"/>
    <property type="match status" value="1"/>
</dbReference>
<comment type="similarity">
    <text evidence="1 5">Belongs to the NAD(P)-dependent epimerase/dehydratase family. Fucose synthase subfamily.</text>
</comment>
<dbReference type="SUPFAM" id="SSF51735">
    <property type="entry name" value="NAD(P)-binding Rossmann-fold domains"/>
    <property type="match status" value="1"/>
</dbReference>
<feature type="binding site" evidence="5">
    <location>
        <position position="181"/>
    </location>
    <ligand>
        <name>NADP(+)</name>
        <dbReference type="ChEBI" id="CHEBI:58349"/>
    </ligand>
</feature>
<evidence type="ECO:0000256" key="4">
    <source>
        <dbReference type="ARBA" id="ARBA00023235"/>
    </source>
</evidence>
<dbReference type="InterPro" id="IPR001509">
    <property type="entry name" value="Epimerase_deHydtase"/>
</dbReference>
<reference evidence="7 8" key="1">
    <citation type="submission" date="2021-08" db="EMBL/GenBank/DDBJ databases">
        <title>Complete genome sequence of Leptospira kobayashii strain E30.</title>
        <authorList>
            <person name="Nakao R."/>
            <person name="Nakamura S."/>
            <person name="Masuzawa T."/>
            <person name="Koizumi N."/>
        </authorList>
    </citation>
    <scope>NUCLEOTIDE SEQUENCE [LARGE SCALE GENOMIC DNA]</scope>
    <source>
        <strain evidence="7 8">E30</strain>
    </source>
</reference>
<feature type="binding site" evidence="5">
    <location>
        <position position="142"/>
    </location>
    <ligand>
        <name>NADP(+)</name>
        <dbReference type="ChEBI" id="CHEBI:58349"/>
    </ligand>
</feature>
<keyword evidence="2 5" id="KW-0521">NADP</keyword>
<organism evidence="7 8">
    <name type="scientific">Leptospira kobayashii</name>
    <dbReference type="NCBI Taxonomy" id="1917830"/>
    <lineage>
        <taxon>Bacteria</taxon>
        <taxon>Pseudomonadati</taxon>
        <taxon>Spirochaetota</taxon>
        <taxon>Spirochaetia</taxon>
        <taxon>Leptospirales</taxon>
        <taxon>Leptospiraceae</taxon>
        <taxon>Leptospira</taxon>
    </lineage>
</organism>
<proteinExistence type="inferred from homology"/>
<evidence type="ECO:0000259" key="6">
    <source>
        <dbReference type="Pfam" id="PF01370"/>
    </source>
</evidence>
<sequence length="312" mass="35312">MIQKKDKIFISGHKGMVGSAFLDHFKKEGYSEIIIKDRNELDLRNSVAVGEFFEKERPDVVFIIAARVGGIKANMEKPADFIYDNLMIESNLIHNSHLFDAKKVIFFGSSCIYPRECPQPMKEEYLLTGPLEPTNEGYALAKISGLKMMEYYKKQYNLNGLSIMPSNLYGPGDSFHPEHSHVLSALVKKFTDATRDNLSEVVIWGTGSAKREFFHVSDLVRSVLFLLEHWKEDGFINVGAGEDISIKGLAELIANMTGYQGKIVWDHSKPDGMPRKCMDVGKLTKLGFKQSVTLEDGIRDVIRDYKTKMETK</sequence>
<evidence type="ECO:0000256" key="2">
    <source>
        <dbReference type="ARBA" id="ARBA00022857"/>
    </source>
</evidence>
<feature type="domain" description="NAD-dependent epimerase/dehydratase" evidence="6">
    <location>
        <begin position="8"/>
        <end position="239"/>
    </location>
</feature>
<comment type="catalytic activity">
    <reaction evidence="5">
        <text>GDP-beta-L-fucose + NADP(+) = GDP-4-dehydro-alpha-D-rhamnose + NADPH + H(+)</text>
        <dbReference type="Rhea" id="RHEA:18885"/>
        <dbReference type="ChEBI" id="CHEBI:15378"/>
        <dbReference type="ChEBI" id="CHEBI:57273"/>
        <dbReference type="ChEBI" id="CHEBI:57783"/>
        <dbReference type="ChEBI" id="CHEBI:57964"/>
        <dbReference type="ChEBI" id="CHEBI:58349"/>
        <dbReference type="EC" id="1.1.1.271"/>
    </reaction>
</comment>
<dbReference type="CDD" id="cd05239">
    <property type="entry name" value="GDP_FS_SDR_e"/>
    <property type="match status" value="1"/>
</dbReference>
<dbReference type="HAMAP" id="MF_00956">
    <property type="entry name" value="GDP_fucose_synth"/>
    <property type="match status" value="1"/>
</dbReference>
<feature type="active site" description="Proton donor/acceptor" evidence="5">
    <location>
        <position position="138"/>
    </location>
</feature>
<dbReference type="Pfam" id="PF01370">
    <property type="entry name" value="Epimerase"/>
    <property type="match status" value="1"/>
</dbReference>
<feature type="site" description="Important for catalytic activity" evidence="5">
    <location>
        <position position="109"/>
    </location>
</feature>
<dbReference type="Gene3D" id="3.90.25.10">
    <property type="entry name" value="UDP-galactose 4-epimerase, domain 1"/>
    <property type="match status" value="1"/>
</dbReference>
<feature type="binding site" evidence="5">
    <location>
        <begin position="12"/>
        <end position="18"/>
    </location>
    <ligand>
        <name>NADP(+)</name>
        <dbReference type="ChEBI" id="CHEBI:58349"/>
    </ligand>
</feature>
<evidence type="ECO:0000313" key="7">
    <source>
        <dbReference type="EMBL" id="BDA79181.1"/>
    </source>
</evidence>
<evidence type="ECO:0000256" key="3">
    <source>
        <dbReference type="ARBA" id="ARBA00023002"/>
    </source>
</evidence>
<dbReference type="InterPro" id="IPR028614">
    <property type="entry name" value="GDP_fucose/colitose_synth"/>
</dbReference>
<keyword evidence="3 5" id="KW-0560">Oxidoreductase</keyword>
<keyword evidence="8" id="KW-1185">Reference proteome</keyword>
<comment type="pathway">
    <text evidence="5">Nucleotide-sugar biosynthesis; GDP-L-fucose biosynthesis via de novo pathway; GDP-L-fucose from GDP-alpha-D-mannose: step 2/2.</text>
</comment>
<accession>A0ABM7UK46</accession>
<name>A0ABM7UK46_9LEPT</name>
<comment type="caution">
    <text evidence="5">Lacks conserved residue(s) required for the propagation of feature annotation.</text>
</comment>
<comment type="function">
    <text evidence="5">Catalyzes the two-step NADP-dependent conversion of GDP-4-dehydro-6-deoxy-D-mannose to GDP-fucose, involving an epimerase and a reductase reaction.</text>
</comment>
<dbReference type="Proteomes" id="UP000245263">
    <property type="component" value="Chromosome 1"/>
</dbReference>